<dbReference type="PANTHER" id="PTHR33620:SF1">
    <property type="entry name" value="UREASE ACCESSORY PROTEIN F"/>
    <property type="match status" value="1"/>
</dbReference>
<evidence type="ECO:0000256" key="3">
    <source>
        <dbReference type="HAMAP-Rule" id="MF_01385"/>
    </source>
</evidence>
<dbReference type="HAMAP" id="MF_01385">
    <property type="entry name" value="UreF"/>
    <property type="match status" value="1"/>
</dbReference>
<reference evidence="5 6" key="1">
    <citation type="submission" date="2018-10" db="EMBL/GenBank/DDBJ databases">
        <title>Notoacmeibacter sp. M2BS9Y-3-1, whole genome shotgun sequence.</title>
        <authorList>
            <person name="Tuo L."/>
        </authorList>
    </citation>
    <scope>NUCLEOTIDE SEQUENCE [LARGE SCALE GENOMIC DNA]</scope>
    <source>
        <strain evidence="5 6">M2BS9Y-3-1</strain>
    </source>
</reference>
<proteinExistence type="inferred from homology"/>
<dbReference type="PANTHER" id="PTHR33620">
    <property type="entry name" value="UREASE ACCESSORY PROTEIN F"/>
    <property type="match status" value="1"/>
</dbReference>
<sequence length="221" mass="23578">MRPVTRSLLTLLSWLSPVFPTGSFAYSAGLETATLEGRVTTAETLEDRLITLIRLGAPWNDAVLLASAYRAADDDGKRKELIALARALCGSAERLRETLDQGRAFHAAATPWFGGDRDALLDGAPLPVMIGYAAARYGLSLEETISAFLHAFVSAQLQAAIRLSIIGQSGAASALARLEKEVDAVAQRAITTDIEDLGTCALAAEIDALRHETLPGRLFLS</sequence>
<dbReference type="Proteomes" id="UP000281094">
    <property type="component" value="Unassembled WGS sequence"/>
</dbReference>
<organism evidence="5 6">
    <name type="scientific">Notoacmeibacter ruber</name>
    <dbReference type="NCBI Taxonomy" id="2670375"/>
    <lineage>
        <taxon>Bacteria</taxon>
        <taxon>Pseudomonadati</taxon>
        <taxon>Pseudomonadota</taxon>
        <taxon>Alphaproteobacteria</taxon>
        <taxon>Hyphomicrobiales</taxon>
        <taxon>Notoacmeibacteraceae</taxon>
        <taxon>Notoacmeibacter</taxon>
    </lineage>
</organism>
<comment type="subcellular location">
    <subcellularLocation>
        <location evidence="3">Cytoplasm</location>
    </subcellularLocation>
</comment>
<dbReference type="Pfam" id="PF01730">
    <property type="entry name" value="UreF"/>
    <property type="match status" value="1"/>
</dbReference>
<keyword evidence="6" id="KW-1185">Reference proteome</keyword>
<dbReference type="EMBL" id="RCWN01000001">
    <property type="protein sequence ID" value="RLQ88418.1"/>
    <property type="molecule type" value="Genomic_DNA"/>
</dbReference>
<dbReference type="AlphaFoldDB" id="A0A3L7JCA2"/>
<dbReference type="GO" id="GO:0016151">
    <property type="term" value="F:nickel cation binding"/>
    <property type="evidence" value="ECO:0007669"/>
    <property type="project" value="UniProtKB-UniRule"/>
</dbReference>
<evidence type="ECO:0000256" key="2">
    <source>
        <dbReference type="ARBA" id="ARBA00023186"/>
    </source>
</evidence>
<comment type="similarity">
    <text evidence="3">Belongs to the UreF family.</text>
</comment>
<evidence type="ECO:0000313" key="5">
    <source>
        <dbReference type="EMBL" id="RLQ88418.1"/>
    </source>
</evidence>
<evidence type="ECO:0000256" key="1">
    <source>
        <dbReference type="ARBA" id="ARBA00022988"/>
    </source>
</evidence>
<keyword evidence="4" id="KW-0732">Signal</keyword>
<protein>
    <recommendedName>
        <fullName evidence="3">Urease accessory protein UreF</fullName>
    </recommendedName>
</protein>
<dbReference type="PIRSF" id="PIRSF009467">
    <property type="entry name" value="Ureas_acces_UreF"/>
    <property type="match status" value="1"/>
</dbReference>
<dbReference type="InterPro" id="IPR002639">
    <property type="entry name" value="UreF"/>
</dbReference>
<keyword evidence="2 3" id="KW-0143">Chaperone</keyword>
<dbReference type="InterPro" id="IPR038277">
    <property type="entry name" value="UreF_sf"/>
</dbReference>
<keyword evidence="3" id="KW-0963">Cytoplasm</keyword>
<name>A0A3L7JCA2_9HYPH</name>
<dbReference type="Gene3D" id="1.10.4190.10">
    <property type="entry name" value="Urease accessory protein UreF"/>
    <property type="match status" value="1"/>
</dbReference>
<accession>A0A3L7JCA2</accession>
<evidence type="ECO:0000256" key="4">
    <source>
        <dbReference type="SAM" id="SignalP"/>
    </source>
</evidence>
<evidence type="ECO:0000313" key="6">
    <source>
        <dbReference type="Proteomes" id="UP000281094"/>
    </source>
</evidence>
<comment type="caution">
    <text evidence="5">The sequence shown here is derived from an EMBL/GenBank/DDBJ whole genome shotgun (WGS) entry which is preliminary data.</text>
</comment>
<keyword evidence="1 3" id="KW-0996">Nickel insertion</keyword>
<gene>
    <name evidence="3" type="primary">ureF</name>
    <name evidence="5" type="ORF">D8780_09580</name>
</gene>
<dbReference type="GO" id="GO:0005737">
    <property type="term" value="C:cytoplasm"/>
    <property type="evidence" value="ECO:0007669"/>
    <property type="project" value="UniProtKB-SubCell"/>
</dbReference>
<feature type="signal peptide" evidence="4">
    <location>
        <begin position="1"/>
        <end position="25"/>
    </location>
</feature>
<comment type="subunit">
    <text evidence="3">UreD, UreF and UreG form a complex that acts as a GTP-hydrolysis-dependent molecular chaperone, activating the urease apoprotein by helping to assemble the nickel containing metallocenter of UreC. The UreE protein probably delivers the nickel.</text>
</comment>
<feature type="chain" id="PRO_5018290217" description="Urease accessory protein UreF" evidence="4">
    <location>
        <begin position="26"/>
        <end position="221"/>
    </location>
</feature>
<comment type="function">
    <text evidence="3">Required for maturation of urease via the functional incorporation of the urease nickel metallocenter.</text>
</comment>